<comment type="caution">
    <text evidence="3">The sequence shown here is derived from an EMBL/GenBank/DDBJ whole genome shotgun (WGS) entry which is preliminary data.</text>
</comment>
<dbReference type="EMBL" id="JAEDAK010000020">
    <property type="protein sequence ID" value="MBH9579278.1"/>
    <property type="molecule type" value="Genomic_DNA"/>
</dbReference>
<gene>
    <name evidence="3" type="ORF">I7X39_20475</name>
</gene>
<organism evidence="3 4">
    <name type="scientific">Inhella proteolytica</name>
    <dbReference type="NCBI Taxonomy" id="2795029"/>
    <lineage>
        <taxon>Bacteria</taxon>
        <taxon>Pseudomonadati</taxon>
        <taxon>Pseudomonadota</taxon>
        <taxon>Betaproteobacteria</taxon>
        <taxon>Burkholderiales</taxon>
        <taxon>Sphaerotilaceae</taxon>
        <taxon>Inhella</taxon>
    </lineage>
</organism>
<feature type="region of interest" description="Disordered" evidence="1">
    <location>
        <begin position="38"/>
        <end position="62"/>
    </location>
</feature>
<protein>
    <submittedName>
        <fullName evidence="3">Uncharacterized protein</fullName>
    </submittedName>
</protein>
<evidence type="ECO:0000313" key="3">
    <source>
        <dbReference type="EMBL" id="MBH9579278.1"/>
    </source>
</evidence>
<reference evidence="3" key="1">
    <citation type="submission" date="2020-12" db="EMBL/GenBank/DDBJ databases">
        <title>The genome sequence of Inhella sp. 1Y17.</title>
        <authorList>
            <person name="Liu Y."/>
        </authorList>
    </citation>
    <scope>NUCLEOTIDE SEQUENCE</scope>
    <source>
        <strain evidence="3">1Y17</strain>
    </source>
</reference>
<keyword evidence="2" id="KW-0472">Membrane</keyword>
<feature type="transmembrane region" description="Helical" evidence="2">
    <location>
        <begin position="6"/>
        <end position="24"/>
    </location>
</feature>
<evidence type="ECO:0000256" key="2">
    <source>
        <dbReference type="SAM" id="Phobius"/>
    </source>
</evidence>
<dbReference type="Proteomes" id="UP000613266">
    <property type="component" value="Unassembled WGS sequence"/>
</dbReference>
<evidence type="ECO:0000256" key="1">
    <source>
        <dbReference type="SAM" id="MobiDB-lite"/>
    </source>
</evidence>
<proteinExistence type="predicted"/>
<dbReference type="RefSeq" id="WP_198113070.1">
    <property type="nucleotide sequence ID" value="NZ_JAEDAK010000020.1"/>
</dbReference>
<keyword evidence="4" id="KW-1185">Reference proteome</keyword>
<evidence type="ECO:0000313" key="4">
    <source>
        <dbReference type="Proteomes" id="UP000613266"/>
    </source>
</evidence>
<sequence length="307" mass="34038">MRWRLFNWLVAGAVVAVVAIYFLLRPGEAPRLQLEQAPPKLHSPAASSTPSEQTSLRESSRIELPEQRMKPDWFIALAEPNLYPIAEAFRNSRQMGGYAAARAIYMYCMEANFAVQLAQDNSKENPLLGQENSPDFGIRLQARDRIQQKCGALNGVAKDPLADDAYGKSFQDAAITVSAMRDSRSFQSALEEAASQGHLANLAARPLLISRTWDGVYWGEQSEVFDTAVSLAILRATSTPEMASEDVRLMRSCFLFGSCGAEYAIAAVSPRDFDEKTRQQILVLAAEMEAAFRSGDVRPILRERKGR</sequence>
<dbReference type="AlphaFoldDB" id="A0A931J5S6"/>
<feature type="compositionally biased region" description="Polar residues" evidence="1">
    <location>
        <begin position="45"/>
        <end position="57"/>
    </location>
</feature>
<keyword evidence="2" id="KW-1133">Transmembrane helix</keyword>
<accession>A0A931J5S6</accession>
<keyword evidence="2" id="KW-0812">Transmembrane</keyword>
<name>A0A931J5S6_9BURK</name>